<feature type="chain" id="PRO_5045901701" evidence="2">
    <location>
        <begin position="19"/>
        <end position="196"/>
    </location>
</feature>
<organism evidence="3 4">
    <name type="scientific">Prorocentrum cordatum</name>
    <dbReference type="NCBI Taxonomy" id="2364126"/>
    <lineage>
        <taxon>Eukaryota</taxon>
        <taxon>Sar</taxon>
        <taxon>Alveolata</taxon>
        <taxon>Dinophyceae</taxon>
        <taxon>Prorocentrales</taxon>
        <taxon>Prorocentraceae</taxon>
        <taxon>Prorocentrum</taxon>
    </lineage>
</organism>
<evidence type="ECO:0000313" key="4">
    <source>
        <dbReference type="Proteomes" id="UP001189429"/>
    </source>
</evidence>
<feature type="region of interest" description="Disordered" evidence="1">
    <location>
        <begin position="140"/>
        <end position="171"/>
    </location>
</feature>
<evidence type="ECO:0000256" key="2">
    <source>
        <dbReference type="SAM" id="SignalP"/>
    </source>
</evidence>
<evidence type="ECO:0000313" key="3">
    <source>
        <dbReference type="EMBL" id="CAK0818125.1"/>
    </source>
</evidence>
<feature type="non-terminal residue" evidence="3">
    <location>
        <position position="196"/>
    </location>
</feature>
<dbReference type="EMBL" id="CAUYUJ010006657">
    <property type="protein sequence ID" value="CAK0818125.1"/>
    <property type="molecule type" value="Genomic_DNA"/>
</dbReference>
<feature type="signal peptide" evidence="2">
    <location>
        <begin position="1"/>
        <end position="18"/>
    </location>
</feature>
<keyword evidence="2" id="KW-0732">Signal</keyword>
<evidence type="ECO:0000256" key="1">
    <source>
        <dbReference type="SAM" id="MobiDB-lite"/>
    </source>
</evidence>
<keyword evidence="4" id="KW-1185">Reference proteome</keyword>
<accession>A0ABN9RMU0</accession>
<comment type="caution">
    <text evidence="3">The sequence shown here is derived from an EMBL/GenBank/DDBJ whole genome shotgun (WGS) entry which is preliminary data.</text>
</comment>
<dbReference type="Proteomes" id="UP001189429">
    <property type="component" value="Unassembled WGS sequence"/>
</dbReference>
<dbReference type="PROSITE" id="PS51257">
    <property type="entry name" value="PROKAR_LIPOPROTEIN"/>
    <property type="match status" value="1"/>
</dbReference>
<proteinExistence type="predicted"/>
<name>A0ABN9RMU0_9DINO</name>
<feature type="compositionally biased region" description="Basic residues" evidence="1">
    <location>
        <begin position="150"/>
        <end position="162"/>
    </location>
</feature>
<protein>
    <submittedName>
        <fullName evidence="3">Uncharacterized protein</fullName>
    </submittedName>
</protein>
<sequence length="196" mass="21247">MWKVWGIVGFVSIYLSVPGPHSGSAACDLPRVDASGLDWEEFARRGLRGRTGVVLTGLFSKKELARWGRRRVLRAHGNETFHADDTRGTYSFPRLADYVEGQVSRQMIFVSDSLLGMFGKAYRFAVSPPGRAALLRDFAESGHPPASHHPVGRRGGQRRAAPRRPPGNVARPLAGCEGVVGGPGWLSCVARVGGSR</sequence>
<gene>
    <name evidence="3" type="ORF">PCOR1329_LOCUS20494</name>
</gene>
<reference evidence="3" key="1">
    <citation type="submission" date="2023-10" db="EMBL/GenBank/DDBJ databases">
        <authorList>
            <person name="Chen Y."/>
            <person name="Shah S."/>
            <person name="Dougan E. K."/>
            <person name="Thang M."/>
            <person name="Chan C."/>
        </authorList>
    </citation>
    <scope>NUCLEOTIDE SEQUENCE [LARGE SCALE GENOMIC DNA]</scope>
</reference>